<name>A0ABT9UDE9_PAEHA</name>
<dbReference type="InterPro" id="IPR019734">
    <property type="entry name" value="TPR_rpt"/>
</dbReference>
<gene>
    <name evidence="3" type="ORF">J2T15_005720</name>
</gene>
<dbReference type="Gene3D" id="3.90.550.10">
    <property type="entry name" value="Spore Coat Polysaccharide Biosynthesis Protein SpsA, Chain A"/>
    <property type="match status" value="1"/>
</dbReference>
<dbReference type="InterPro" id="IPR011990">
    <property type="entry name" value="TPR-like_helical_dom_sf"/>
</dbReference>
<dbReference type="SUPFAM" id="SSF53448">
    <property type="entry name" value="Nucleotide-diphospho-sugar transferases"/>
    <property type="match status" value="1"/>
</dbReference>
<reference evidence="3 4" key="1">
    <citation type="submission" date="2023-07" db="EMBL/GenBank/DDBJ databases">
        <title>Sorghum-associated microbial communities from plants grown in Nebraska, USA.</title>
        <authorList>
            <person name="Schachtman D."/>
        </authorList>
    </citation>
    <scope>NUCLEOTIDE SEQUENCE [LARGE SCALE GENOMIC DNA]</scope>
    <source>
        <strain evidence="3 4">CC482</strain>
    </source>
</reference>
<dbReference type="PROSITE" id="PS50005">
    <property type="entry name" value="TPR"/>
    <property type="match status" value="1"/>
</dbReference>
<dbReference type="InterPro" id="IPR029044">
    <property type="entry name" value="Nucleotide-diphossugar_trans"/>
</dbReference>
<dbReference type="PANTHER" id="PTHR43630">
    <property type="entry name" value="POLY-BETA-1,6-N-ACETYL-D-GLUCOSAMINE SYNTHASE"/>
    <property type="match status" value="1"/>
</dbReference>
<comment type="caution">
    <text evidence="3">The sequence shown here is derived from an EMBL/GenBank/DDBJ whole genome shotgun (WGS) entry which is preliminary data.</text>
</comment>
<dbReference type="InterPro" id="IPR001173">
    <property type="entry name" value="Glyco_trans_2-like"/>
</dbReference>
<dbReference type="EMBL" id="JAUSSU010000017">
    <property type="protein sequence ID" value="MDQ0116244.1"/>
    <property type="molecule type" value="Genomic_DNA"/>
</dbReference>
<dbReference type="CDD" id="cd02511">
    <property type="entry name" value="Beta4Glucosyltransferase"/>
    <property type="match status" value="1"/>
</dbReference>
<proteinExistence type="predicted"/>
<accession>A0ABT9UDE9</accession>
<dbReference type="SMART" id="SM00028">
    <property type="entry name" value="TPR"/>
    <property type="match status" value="3"/>
</dbReference>
<dbReference type="Proteomes" id="UP001229346">
    <property type="component" value="Unassembled WGS sequence"/>
</dbReference>
<evidence type="ECO:0000313" key="3">
    <source>
        <dbReference type="EMBL" id="MDQ0116244.1"/>
    </source>
</evidence>
<dbReference type="Pfam" id="PF13181">
    <property type="entry name" value="TPR_8"/>
    <property type="match status" value="1"/>
</dbReference>
<feature type="repeat" description="TPR" evidence="1">
    <location>
        <begin position="262"/>
        <end position="295"/>
    </location>
</feature>
<dbReference type="RefSeq" id="WP_307208292.1">
    <property type="nucleotide sequence ID" value="NZ_JAUSSU010000017.1"/>
</dbReference>
<keyword evidence="1" id="KW-0802">TPR repeat</keyword>
<organism evidence="3 4">
    <name type="scientific">Paenibacillus harenae</name>
    <dbReference type="NCBI Taxonomy" id="306543"/>
    <lineage>
        <taxon>Bacteria</taxon>
        <taxon>Bacillati</taxon>
        <taxon>Bacillota</taxon>
        <taxon>Bacilli</taxon>
        <taxon>Bacillales</taxon>
        <taxon>Paenibacillaceae</taxon>
        <taxon>Paenibacillus</taxon>
    </lineage>
</organism>
<sequence length="365" mass="42478">MITISLCMIVRNEEQMLGRCLSTVADAVDEIIVVDTGSTDGTLAVATQYTDHIFHFEWIDDFSAARNESFRHATKDYILWLDADDWLDERELYKLKSLKEQLDPAVDAVIMDYWLDFDPLGQPTAVVKRHRLLKRSRKFQWHDAVHEQLAVQGYVVLTDIAICHGREQTNGERNLRIYEAMLAKGVQLSSRQRMQYAMELTANGRHEQAIANLETVLADPTGYYEMKLECCGRMAHCYHELGLKEQELRALIAAFKYDIPRADYVCRIGYFYQENNNYEKAVYWYQLALKLEKPEGRLYGMNHSAWTWLPHLQLVYCYGKLGQLALAYEHNEIALTYSPNDSNLLHNKKLLEKYVSNNERDETLK</sequence>
<evidence type="ECO:0000313" key="4">
    <source>
        <dbReference type="Proteomes" id="UP001229346"/>
    </source>
</evidence>
<protein>
    <submittedName>
        <fullName evidence="3">Glycosyltransferase involved in cell wall biosynthesis</fullName>
    </submittedName>
</protein>
<evidence type="ECO:0000259" key="2">
    <source>
        <dbReference type="Pfam" id="PF00535"/>
    </source>
</evidence>
<dbReference type="PANTHER" id="PTHR43630:SF2">
    <property type="entry name" value="GLYCOSYLTRANSFERASE"/>
    <property type="match status" value="1"/>
</dbReference>
<dbReference type="Gene3D" id="1.25.40.10">
    <property type="entry name" value="Tetratricopeptide repeat domain"/>
    <property type="match status" value="1"/>
</dbReference>
<dbReference type="SUPFAM" id="SSF48452">
    <property type="entry name" value="TPR-like"/>
    <property type="match status" value="1"/>
</dbReference>
<dbReference type="Pfam" id="PF00535">
    <property type="entry name" value="Glycos_transf_2"/>
    <property type="match status" value="1"/>
</dbReference>
<feature type="domain" description="Glycosyltransferase 2-like" evidence="2">
    <location>
        <begin position="5"/>
        <end position="123"/>
    </location>
</feature>
<evidence type="ECO:0000256" key="1">
    <source>
        <dbReference type="PROSITE-ProRule" id="PRU00339"/>
    </source>
</evidence>
<keyword evidence="4" id="KW-1185">Reference proteome</keyword>